<protein>
    <submittedName>
        <fullName evidence="2">---NA</fullName>
    </submittedName>
</protein>
<dbReference type="Proteomes" id="UP001152795">
    <property type="component" value="Unassembled WGS sequence"/>
</dbReference>
<gene>
    <name evidence="2" type="ORF">PACLA_8A065079</name>
</gene>
<evidence type="ECO:0000313" key="3">
    <source>
        <dbReference type="Proteomes" id="UP001152795"/>
    </source>
</evidence>
<dbReference type="InterPro" id="IPR007889">
    <property type="entry name" value="HTH_Psq"/>
</dbReference>
<evidence type="ECO:0000259" key="1">
    <source>
        <dbReference type="Pfam" id="PF05225"/>
    </source>
</evidence>
<reference evidence="2" key="1">
    <citation type="submission" date="2020-04" db="EMBL/GenBank/DDBJ databases">
        <authorList>
            <person name="Alioto T."/>
            <person name="Alioto T."/>
            <person name="Gomez Garrido J."/>
        </authorList>
    </citation>
    <scope>NUCLEOTIDE SEQUENCE</scope>
    <source>
        <strain evidence="2">A484AB</strain>
    </source>
</reference>
<keyword evidence="3" id="KW-1185">Reference proteome</keyword>
<name>A0A6S7GAE1_PARCT</name>
<dbReference type="GO" id="GO:0003677">
    <property type="term" value="F:DNA binding"/>
    <property type="evidence" value="ECO:0007669"/>
    <property type="project" value="InterPro"/>
</dbReference>
<accession>A0A6S7GAE1</accession>
<evidence type="ECO:0000313" key="2">
    <source>
        <dbReference type="EMBL" id="CAB3987923.1"/>
    </source>
</evidence>
<proteinExistence type="predicted"/>
<sequence length="169" mass="18981">MKLAILAFEKKELSIRKAAVVLGVPKDSLNHRVKGTILSLTINWLVGTLLLESPVVDHGELSSPHVSFSMIMKLPSLTVNKKSKRSEEPEIITSSTYKQSLVENMIEQNKKTKQKRFDTEKKAKKLKVQQPKAKGAKIDTRKARKTKNFSTDTVEDSQCVMDFGRIITG</sequence>
<dbReference type="Pfam" id="PF05225">
    <property type="entry name" value="HTH_psq"/>
    <property type="match status" value="1"/>
</dbReference>
<comment type="caution">
    <text evidence="2">The sequence shown here is derived from an EMBL/GenBank/DDBJ whole genome shotgun (WGS) entry which is preliminary data.</text>
</comment>
<organism evidence="2 3">
    <name type="scientific">Paramuricea clavata</name>
    <name type="common">Red gorgonian</name>
    <name type="synonym">Violescent sea-whip</name>
    <dbReference type="NCBI Taxonomy" id="317549"/>
    <lineage>
        <taxon>Eukaryota</taxon>
        <taxon>Metazoa</taxon>
        <taxon>Cnidaria</taxon>
        <taxon>Anthozoa</taxon>
        <taxon>Octocorallia</taxon>
        <taxon>Malacalcyonacea</taxon>
        <taxon>Plexauridae</taxon>
        <taxon>Paramuricea</taxon>
    </lineage>
</organism>
<dbReference type="EMBL" id="CACRXK020001251">
    <property type="protein sequence ID" value="CAB3987923.1"/>
    <property type="molecule type" value="Genomic_DNA"/>
</dbReference>
<dbReference type="AlphaFoldDB" id="A0A6S7GAE1"/>
<feature type="domain" description="HTH psq-type" evidence="1">
    <location>
        <begin position="3"/>
        <end position="36"/>
    </location>
</feature>